<reference evidence="1 2" key="1">
    <citation type="submission" date="2021-08" db="EMBL/GenBank/DDBJ databases">
        <title>Complete genome sequence of Leptospira kobayashii strain E30.</title>
        <authorList>
            <person name="Nakao R."/>
            <person name="Nakamura S."/>
            <person name="Masuzawa T."/>
            <person name="Koizumi N."/>
        </authorList>
    </citation>
    <scope>NUCLEOTIDE SEQUENCE [LARGE SCALE GENOMIC DNA]</scope>
    <source>
        <strain evidence="1 2">E30</strain>
    </source>
</reference>
<evidence type="ECO:0000313" key="1">
    <source>
        <dbReference type="EMBL" id="BDA80225.1"/>
    </source>
</evidence>
<protein>
    <recommendedName>
        <fullName evidence="3">NERD domain-containing protein</fullName>
    </recommendedName>
</protein>
<dbReference type="Proteomes" id="UP000245263">
    <property type="component" value="Chromosome 1"/>
</dbReference>
<name>A0ABM7UTG9_9LEPT</name>
<proteinExistence type="predicted"/>
<evidence type="ECO:0008006" key="3">
    <source>
        <dbReference type="Google" id="ProtNLM"/>
    </source>
</evidence>
<sequence length="528" mass="62370">MVNIKFVDPGKYKASITGVFTNLLLWDKEYLWLSLAQSLTNHFKGKLLYDPIVNIDSLSKLIRFLERLPSFGFIIPSTKQRTELLKRINSLDQRYELKDKNNTVDSYLLQLYFRQWEFSGTNQKYKIIITSQAFSPISKIANANENAEKCLRKKYNTSYLQYEAYMFMLYTFFFSNGGFGNFGGHLQSAKNKSEQIAFSNFLDLISVTKGNLRKKSKKEKYNVRKPFYINLSLLQDFPIINAKENHFICPSISYLLNRFAKGTYHDINEFYLENNEGTKEKEEFSRQYGLVLEKISSKFLSDNKGKHRVSEEFIFDSKKKLKSADLHLYYNGNIGIIQIKNKRLTLKSLSGDINAYQVDFQKGIMRGIEQSTKLLNNQLYIEELKNRLNVDRFTKIYYININPEEYVVDHLFQYNKISLNYIKENLKNPEFIGIPYFVINLSLETFFMLIEITNENSISFNVILDQYLSYRNKLELKYDVATDGIPKNFEEFIRDNPYFKKTQFIYSDNIYKSIIENTEEEIQKRFNF</sequence>
<keyword evidence="2" id="KW-1185">Reference proteome</keyword>
<gene>
    <name evidence="1" type="ORF">LPTSP3_g31550</name>
</gene>
<organism evidence="1 2">
    <name type="scientific">Leptospira kobayashii</name>
    <dbReference type="NCBI Taxonomy" id="1917830"/>
    <lineage>
        <taxon>Bacteria</taxon>
        <taxon>Pseudomonadati</taxon>
        <taxon>Spirochaetota</taxon>
        <taxon>Spirochaetia</taxon>
        <taxon>Leptospirales</taxon>
        <taxon>Leptospiraceae</taxon>
        <taxon>Leptospira</taxon>
    </lineage>
</organism>
<dbReference type="RefSeq" id="WP_109022545.1">
    <property type="nucleotide sequence ID" value="NZ_AP025028.1"/>
</dbReference>
<accession>A0ABM7UTG9</accession>
<dbReference type="EMBL" id="AP025028">
    <property type="protein sequence ID" value="BDA80225.1"/>
    <property type="molecule type" value="Genomic_DNA"/>
</dbReference>
<evidence type="ECO:0000313" key="2">
    <source>
        <dbReference type="Proteomes" id="UP000245263"/>
    </source>
</evidence>